<dbReference type="InterPro" id="IPR050833">
    <property type="entry name" value="Poly_Biosynth_Transport"/>
</dbReference>
<feature type="transmembrane region" description="Helical" evidence="6">
    <location>
        <begin position="443"/>
        <end position="463"/>
    </location>
</feature>
<proteinExistence type="predicted"/>
<dbReference type="Proteomes" id="UP000076825">
    <property type="component" value="Chromosome 1"/>
</dbReference>
<keyword evidence="3 6" id="KW-0812">Transmembrane</keyword>
<dbReference type="RefSeq" id="WP_081695020.1">
    <property type="nucleotide sequence ID" value="NZ_CP016340.1"/>
</dbReference>
<sequence>MSFRRNVLAMLTGTAMAQAIPLAISPLLTRLYSPEAIGLQTLFMGWAAALGVAATCRYDLAVVLPDKEEDADHLTALVLALSAGVLLLLALTVMLFGPALREAAGYPGQHSWLWLLLPMLAGTTLTLLASAHAARARHFTPVARAAVFNQAAYALIAVAIGLIGAQADGLVWAKVGGQAVAAATVLLVFGASLRRALRGIRWASLRASAARYRQFLVYNTPYSLIGTVARDMPIFVFAAMSATSAAGFYGLTRSVLMAPTLLVSNALSQVFYREAVALRGSPRLLALTLALLRLGLMAGAPLFAFCALWGDEVFALLFGPGWRRAGEYAMIMAPAAWMALQTGWPERLFEVCMRQDLSFKVQIGADIVMAASVIVPLALGHDVIVAIAAFTVANLLYHLVYLGAIFRAAGFEATSLGRLLGAGWLRFALICLALAIVRELSDASLAAGALLAVLCAGGALLAARTHWRQVTTLMQAKEATP</sequence>
<evidence type="ECO:0000313" key="8">
    <source>
        <dbReference type="Proteomes" id="UP000076825"/>
    </source>
</evidence>
<feature type="transmembrane region" description="Helical" evidence="6">
    <location>
        <begin position="146"/>
        <end position="165"/>
    </location>
</feature>
<feature type="transmembrane region" description="Helical" evidence="6">
    <location>
        <begin position="361"/>
        <end position="379"/>
    </location>
</feature>
<evidence type="ECO:0000256" key="4">
    <source>
        <dbReference type="ARBA" id="ARBA00022989"/>
    </source>
</evidence>
<keyword evidence="8" id="KW-1185">Reference proteome</keyword>
<evidence type="ECO:0000256" key="1">
    <source>
        <dbReference type="ARBA" id="ARBA00004651"/>
    </source>
</evidence>
<feature type="transmembrane region" description="Helical" evidence="6">
    <location>
        <begin position="112"/>
        <end position="134"/>
    </location>
</feature>
<dbReference type="KEGG" id="btrm:SAMEA390648701337"/>
<feature type="transmembrane region" description="Helical" evidence="6">
    <location>
        <begin position="416"/>
        <end position="437"/>
    </location>
</feature>
<feature type="transmembrane region" description="Helical" evidence="6">
    <location>
        <begin position="385"/>
        <end position="404"/>
    </location>
</feature>
<feature type="transmembrane region" description="Helical" evidence="6">
    <location>
        <begin position="43"/>
        <end position="64"/>
    </location>
</feature>
<dbReference type="GeneID" id="56591371"/>
<keyword evidence="4 6" id="KW-1133">Transmembrane helix</keyword>
<evidence type="ECO:0000256" key="6">
    <source>
        <dbReference type="SAM" id="Phobius"/>
    </source>
</evidence>
<dbReference type="EMBL" id="LT546645">
    <property type="protein sequence ID" value="SAI68589.1"/>
    <property type="molecule type" value="Genomic_DNA"/>
</dbReference>
<protein>
    <submittedName>
        <fullName evidence="7">O-antigen translocase</fullName>
    </submittedName>
</protein>
<name>A0A157RT86_9BORD</name>
<organism evidence="7 8">
    <name type="scientific">Bordetella trematum</name>
    <dbReference type="NCBI Taxonomy" id="123899"/>
    <lineage>
        <taxon>Bacteria</taxon>
        <taxon>Pseudomonadati</taxon>
        <taxon>Pseudomonadota</taxon>
        <taxon>Betaproteobacteria</taxon>
        <taxon>Burkholderiales</taxon>
        <taxon>Alcaligenaceae</taxon>
        <taxon>Bordetella</taxon>
    </lineage>
</organism>
<dbReference type="AlphaFoldDB" id="A0A157RT86"/>
<dbReference type="PANTHER" id="PTHR30250">
    <property type="entry name" value="PST FAMILY PREDICTED COLANIC ACID TRANSPORTER"/>
    <property type="match status" value="1"/>
</dbReference>
<reference evidence="7 8" key="1">
    <citation type="submission" date="2016-04" db="EMBL/GenBank/DDBJ databases">
        <authorList>
            <consortium name="Pathogen Informatics"/>
        </authorList>
    </citation>
    <scope>NUCLEOTIDE SEQUENCE [LARGE SCALE GENOMIC DNA]</scope>
    <source>
        <strain evidence="7 8">H044680328</strain>
    </source>
</reference>
<dbReference type="eggNOG" id="COG2244">
    <property type="taxonomic scope" value="Bacteria"/>
</dbReference>
<dbReference type="OrthoDB" id="3831435at2"/>
<keyword evidence="2" id="KW-1003">Cell membrane</keyword>
<dbReference type="Pfam" id="PF13440">
    <property type="entry name" value="Polysacc_synt_3"/>
    <property type="match status" value="1"/>
</dbReference>
<gene>
    <name evidence="7" type="ORF">SAMEA3906487_01337</name>
</gene>
<evidence type="ECO:0000256" key="3">
    <source>
        <dbReference type="ARBA" id="ARBA00022692"/>
    </source>
</evidence>
<feature type="transmembrane region" description="Helical" evidence="6">
    <location>
        <begin position="76"/>
        <end position="100"/>
    </location>
</feature>
<evidence type="ECO:0000256" key="5">
    <source>
        <dbReference type="ARBA" id="ARBA00023136"/>
    </source>
</evidence>
<dbReference type="GO" id="GO:0005886">
    <property type="term" value="C:plasma membrane"/>
    <property type="evidence" value="ECO:0007669"/>
    <property type="project" value="UniProtKB-SubCell"/>
</dbReference>
<keyword evidence="5 6" id="KW-0472">Membrane</keyword>
<comment type="subcellular location">
    <subcellularLocation>
        <location evidence="1">Cell membrane</location>
        <topology evidence="1">Multi-pass membrane protein</topology>
    </subcellularLocation>
</comment>
<feature type="transmembrane region" description="Helical" evidence="6">
    <location>
        <begin position="171"/>
        <end position="193"/>
    </location>
</feature>
<dbReference type="PATRIC" id="fig|123899.6.peg.1313"/>
<dbReference type="STRING" id="123899.SAMEA3906487_01337"/>
<accession>A0A157RT86</accession>
<feature type="transmembrane region" description="Helical" evidence="6">
    <location>
        <begin position="232"/>
        <end position="249"/>
    </location>
</feature>
<evidence type="ECO:0000256" key="2">
    <source>
        <dbReference type="ARBA" id="ARBA00022475"/>
    </source>
</evidence>
<dbReference type="PANTHER" id="PTHR30250:SF11">
    <property type="entry name" value="O-ANTIGEN TRANSPORTER-RELATED"/>
    <property type="match status" value="1"/>
</dbReference>
<evidence type="ECO:0000313" key="7">
    <source>
        <dbReference type="EMBL" id="SAI68589.1"/>
    </source>
</evidence>